<evidence type="ECO:0000313" key="2">
    <source>
        <dbReference type="EMBL" id="RDX96311.1"/>
    </source>
</evidence>
<reference evidence="2" key="1">
    <citation type="submission" date="2018-05" db="EMBL/GenBank/DDBJ databases">
        <title>Draft genome of Mucuna pruriens seed.</title>
        <authorList>
            <person name="Nnadi N.E."/>
            <person name="Vos R."/>
            <person name="Hasami M.H."/>
            <person name="Devisetty U.K."/>
            <person name="Aguiy J.C."/>
        </authorList>
    </citation>
    <scope>NUCLEOTIDE SEQUENCE [LARGE SCALE GENOMIC DNA]</scope>
    <source>
        <strain evidence="2">JCA_2017</strain>
    </source>
</reference>
<organism evidence="2 3">
    <name type="scientific">Mucuna pruriens</name>
    <name type="common">Velvet bean</name>
    <name type="synonym">Dolichos pruriens</name>
    <dbReference type="NCBI Taxonomy" id="157652"/>
    <lineage>
        <taxon>Eukaryota</taxon>
        <taxon>Viridiplantae</taxon>
        <taxon>Streptophyta</taxon>
        <taxon>Embryophyta</taxon>
        <taxon>Tracheophyta</taxon>
        <taxon>Spermatophyta</taxon>
        <taxon>Magnoliopsida</taxon>
        <taxon>eudicotyledons</taxon>
        <taxon>Gunneridae</taxon>
        <taxon>Pentapetalae</taxon>
        <taxon>rosids</taxon>
        <taxon>fabids</taxon>
        <taxon>Fabales</taxon>
        <taxon>Fabaceae</taxon>
        <taxon>Papilionoideae</taxon>
        <taxon>50 kb inversion clade</taxon>
        <taxon>NPAAA clade</taxon>
        <taxon>indigoferoid/millettioid clade</taxon>
        <taxon>Phaseoleae</taxon>
        <taxon>Mucuna</taxon>
    </lineage>
</organism>
<sequence>MEKAICQKGPWCVSMGPCCHEEPVSTISATGGRPFFYLYGTLHLKLGVKLPFTHFEQVVLRVLNVAPTQLHPNNWAFVRAFELLCEDLGQAPSLGYSTQALRELRKKKEALLNVQPSPPGAEAVPLSAAKPEDNPPDNPRNDFQDHPQDALAESAERPRKRPHLRNSASAATNGQVGDQCLSILTKRPSDPSIWTSSFPFGPPADQGLASSSLGHEVKRLGMTETCGIMQKYAAYNLILARAVEKEFGLLEAQNQSWADRFKKSEEDMLSLSTAYSEAKVKINNYRATTVKL</sequence>
<dbReference type="EMBL" id="QJKJ01003912">
    <property type="protein sequence ID" value="RDX96311.1"/>
    <property type="molecule type" value="Genomic_DNA"/>
</dbReference>
<name>A0A371H0L7_MUCPR</name>
<keyword evidence="3" id="KW-1185">Reference proteome</keyword>
<feature type="region of interest" description="Disordered" evidence="1">
    <location>
        <begin position="112"/>
        <end position="173"/>
    </location>
</feature>
<evidence type="ECO:0000313" key="3">
    <source>
        <dbReference type="Proteomes" id="UP000257109"/>
    </source>
</evidence>
<dbReference type="AlphaFoldDB" id="A0A371H0L7"/>
<dbReference type="Proteomes" id="UP000257109">
    <property type="component" value="Unassembled WGS sequence"/>
</dbReference>
<accession>A0A371H0L7</accession>
<feature type="compositionally biased region" description="Basic and acidic residues" evidence="1">
    <location>
        <begin position="139"/>
        <end position="148"/>
    </location>
</feature>
<protein>
    <submittedName>
        <fullName evidence="2">Uncharacterized protein</fullName>
    </submittedName>
</protein>
<proteinExistence type="predicted"/>
<evidence type="ECO:0000256" key="1">
    <source>
        <dbReference type="SAM" id="MobiDB-lite"/>
    </source>
</evidence>
<feature type="non-terminal residue" evidence="2">
    <location>
        <position position="1"/>
    </location>
</feature>
<dbReference type="OrthoDB" id="685909at2759"/>
<comment type="caution">
    <text evidence="2">The sequence shown here is derived from an EMBL/GenBank/DDBJ whole genome shotgun (WGS) entry which is preliminary data.</text>
</comment>
<gene>
    <name evidence="2" type="ORF">CR513_21027</name>
</gene>